<protein>
    <recommendedName>
        <fullName evidence="2">Regulatory protein YycH domain-containing protein</fullName>
    </recommendedName>
</protein>
<accession>A0A1I4K1L2</accession>
<proteinExistence type="predicted"/>
<dbReference type="Proteomes" id="UP000195024">
    <property type="component" value="Unassembled WGS sequence"/>
</dbReference>
<dbReference type="InterPro" id="IPR042274">
    <property type="entry name" value="YycH/YycI_2"/>
</dbReference>
<sequence length="435" mass="49925">MKISEKFIRIGLILMVALSLYFSYAIWLSPAGKTSINLEESNSQVIESQSYRKASEIYLPLHLTWFQTDTVKETNSENLISQIHGLIEGARFGKLTEVVEADQEKFNQKKSLNEGIEFSYNAPYLLSGYVKAFGLNIDLGSVQNEDVYFTSVQFDLKDEKVSFIDYDQRTIYEASLSMDWKEIEHDLNSSDVNWTPVFRTPESIETQHSIKEPMKLKKYSYILSQQPYTVFRNAFFSQPDAVKNNDESTELIFYDGNETMTIHSENQIVDFRGDLPTIDEPNNIFTDSFPYVSKLGGALGNVRYFDRNKNTIDYRIFVEGFPVFGSDSKGKVGIEIGNEQVNNQVSIQTSLNTIQVPIPSDEEVELPSTDDVYQELVDNGAEESKIELIIVGYTWQNIEETNRVVDLFPEWYVKYQGEWYSANDLLTKLPEKEAE</sequence>
<name>A0A1I4K1L2_ENTMU</name>
<evidence type="ECO:0000256" key="1">
    <source>
        <dbReference type="SAM" id="Phobius"/>
    </source>
</evidence>
<feature type="transmembrane region" description="Helical" evidence="1">
    <location>
        <begin position="7"/>
        <end position="27"/>
    </location>
</feature>
<dbReference type="Pfam" id="PF07435">
    <property type="entry name" value="YycH"/>
    <property type="match status" value="1"/>
</dbReference>
<dbReference type="CDD" id="cd15787">
    <property type="entry name" value="YycH_N"/>
    <property type="match status" value="1"/>
</dbReference>
<keyword evidence="6" id="KW-1185">Reference proteome</keyword>
<evidence type="ECO:0000259" key="2">
    <source>
        <dbReference type="Pfam" id="PF07435"/>
    </source>
</evidence>
<dbReference type="EMBL" id="BJWA01000010">
    <property type="protein sequence ID" value="GEL80520.1"/>
    <property type="molecule type" value="Genomic_DNA"/>
</dbReference>
<evidence type="ECO:0000313" key="5">
    <source>
        <dbReference type="Proteomes" id="UP000195024"/>
    </source>
</evidence>
<evidence type="ECO:0000313" key="4">
    <source>
        <dbReference type="EMBL" id="OTP28402.1"/>
    </source>
</evidence>
<feature type="domain" description="Regulatory protein YycH" evidence="2">
    <location>
        <begin position="11"/>
        <end position="421"/>
    </location>
</feature>
<keyword evidence="1" id="KW-0812">Transmembrane</keyword>
<dbReference type="RefSeq" id="WP_071866417.1">
    <property type="nucleotide sequence ID" value="NZ_BJWA01000010.1"/>
</dbReference>
<reference evidence="4 5" key="1">
    <citation type="submission" date="2017-05" db="EMBL/GenBank/DDBJ databases">
        <title>The Genome Sequence of Enterococcus mundtii 6B1_DIV0119.</title>
        <authorList>
            <consortium name="The Broad Institute Genomics Platform"/>
            <consortium name="The Broad Institute Genomic Center for Infectious Diseases"/>
            <person name="Earl A."/>
            <person name="Manson A."/>
            <person name="Schwartman J."/>
            <person name="Gilmore M."/>
            <person name="Abouelleil A."/>
            <person name="Cao P."/>
            <person name="Chapman S."/>
            <person name="Cusick C."/>
            <person name="Shea T."/>
            <person name="Young S."/>
            <person name="Neafsey D."/>
            <person name="Nusbaum C."/>
            <person name="Birren B."/>
        </authorList>
    </citation>
    <scope>NUCLEOTIDE SEQUENCE [LARGE SCALE GENOMIC DNA]</scope>
    <source>
        <strain evidence="4 5">6B1_DIV0119</strain>
    </source>
</reference>
<dbReference type="Gene3D" id="3.10.450.310">
    <property type="match status" value="1"/>
</dbReference>
<dbReference type="GeneID" id="61000353"/>
<dbReference type="AlphaFoldDB" id="A0A1I4K1L2"/>
<dbReference type="EMBL" id="NGMS01000001">
    <property type="protein sequence ID" value="OTP28402.1"/>
    <property type="molecule type" value="Genomic_DNA"/>
</dbReference>
<evidence type="ECO:0000313" key="3">
    <source>
        <dbReference type="EMBL" id="GEL80520.1"/>
    </source>
</evidence>
<comment type="caution">
    <text evidence="4">The sequence shown here is derived from an EMBL/GenBank/DDBJ whole genome shotgun (WGS) entry which is preliminary data.</text>
</comment>
<gene>
    <name evidence="4" type="ORF">A5802_002143</name>
    <name evidence="3" type="ORF">EMU01_16640</name>
</gene>
<reference evidence="3 6" key="2">
    <citation type="submission" date="2019-07" db="EMBL/GenBank/DDBJ databases">
        <title>Whole genome shotgun sequence of Enterococcus mundtii NBRC 100490.</title>
        <authorList>
            <person name="Hosoyama A."/>
            <person name="Uohara A."/>
            <person name="Ohji S."/>
            <person name="Ichikawa N."/>
        </authorList>
    </citation>
    <scope>NUCLEOTIDE SEQUENCE [LARGE SCALE GENOMIC DNA]</scope>
    <source>
        <strain evidence="3 6">NBRC 100490</strain>
    </source>
</reference>
<keyword evidence="1" id="KW-0472">Membrane</keyword>
<dbReference type="Gene3D" id="3.30.310.160">
    <property type="entry name" value="YycH protein, domain 2"/>
    <property type="match status" value="1"/>
</dbReference>
<evidence type="ECO:0000313" key="6">
    <source>
        <dbReference type="Proteomes" id="UP000321175"/>
    </source>
</evidence>
<dbReference type="Proteomes" id="UP000321175">
    <property type="component" value="Unassembled WGS sequence"/>
</dbReference>
<dbReference type="InterPro" id="IPR009996">
    <property type="entry name" value="YycH"/>
</dbReference>
<keyword evidence="1" id="KW-1133">Transmembrane helix</keyword>
<organism evidence="4 5">
    <name type="scientific">Enterococcus mundtii</name>
    <dbReference type="NCBI Taxonomy" id="53346"/>
    <lineage>
        <taxon>Bacteria</taxon>
        <taxon>Bacillati</taxon>
        <taxon>Bacillota</taxon>
        <taxon>Bacilli</taxon>
        <taxon>Lactobacillales</taxon>
        <taxon>Enterococcaceae</taxon>
        <taxon>Enterococcus</taxon>
    </lineage>
</organism>